<accession>A0A4S3MVN5</accession>
<dbReference type="Gene3D" id="2.60.40.10">
    <property type="entry name" value="Immunoglobulins"/>
    <property type="match status" value="6"/>
</dbReference>
<dbReference type="GO" id="GO:0005975">
    <property type="term" value="P:carbohydrate metabolic process"/>
    <property type="evidence" value="ECO:0007669"/>
    <property type="project" value="TreeGrafter"/>
</dbReference>
<feature type="compositionally biased region" description="Gly residues" evidence="1">
    <location>
        <begin position="196"/>
        <end position="218"/>
    </location>
</feature>
<evidence type="ECO:0000259" key="2">
    <source>
        <dbReference type="Pfam" id="PF17936"/>
    </source>
</evidence>
<dbReference type="NCBIfam" id="NF033677">
    <property type="entry name" value="biofilm_BapA_N"/>
    <property type="match status" value="1"/>
</dbReference>
<dbReference type="OrthoDB" id="7858035at2"/>
<organism evidence="5 6">
    <name type="scientific">Aliigemmobacter aestuarii</name>
    <dbReference type="NCBI Taxonomy" id="1445661"/>
    <lineage>
        <taxon>Bacteria</taxon>
        <taxon>Pseudomonadati</taxon>
        <taxon>Pseudomonadota</taxon>
        <taxon>Alphaproteobacteria</taxon>
        <taxon>Rhodobacterales</taxon>
        <taxon>Paracoccaceae</taxon>
        <taxon>Aliigemmobacter</taxon>
    </lineage>
</organism>
<dbReference type="AlphaFoldDB" id="A0A4S3MVN5"/>
<dbReference type="InterPro" id="IPR039329">
    <property type="entry name" value="SIAE"/>
</dbReference>
<feature type="region of interest" description="Disordered" evidence="1">
    <location>
        <begin position="196"/>
        <end position="257"/>
    </location>
</feature>
<dbReference type="EMBL" id="SSND01000001">
    <property type="protein sequence ID" value="THD85641.1"/>
    <property type="molecule type" value="Genomic_DNA"/>
</dbReference>
<feature type="domain" description="Biofilm-associated protein BapA-like prefix-like" evidence="4">
    <location>
        <begin position="50"/>
        <end position="99"/>
    </location>
</feature>
<dbReference type="Proteomes" id="UP000309450">
    <property type="component" value="Unassembled WGS sequence"/>
</dbReference>
<evidence type="ECO:0000259" key="4">
    <source>
        <dbReference type="Pfam" id="PF22783"/>
    </source>
</evidence>
<sequence length="997" mass="100256">MPGAVPVRGGVVKMAQAIDFAVRNAAGGIVRGTVGGEGSSFIPVGTGESVSLNISSASVVSYERQGADLIIKLTDGSTVTLNGFFNDAAVADNRLYLSSDGVISEVMLNDSGNGLIYAEYGPAQGWDKYSALDDLRFAQSDAAATYGEYTDEPAGMGFLAPGLLGGLGSGAAAAAGAGLLGGAALLGGGGSNAGGGDGDGDGGGNGGGDGDGDGGGDGGGDDRAQPTVDRPNATDTLTTNTEDPRLVVTGTGEPGDAVTVTIGTETKTTTIRPDGTWGVTFPETDFPADGTYRSEVVFTQPDGTTTEMNGPRFVIDMTPPEVEATAGVESAGDVENAAEYADGVTISGEGEAGAAIVVTIDGHSQSTTVAADGTWSVTFTQSQVAAGEYSIPVVITATDALGNQTTINETLVIDTRTSVTINSPVAGDDIVNAAEAAAGVTLTGQAQPGSTVSVEWNGTTRQATVAADGKWSANFPAASIAAGTYAATATVTATDAAGNTATATKSIRVDTEMSVAFNDGQAGGDNTISGAERTASVALTGTAEPGATVQVSFEGITKTVTASQNGTWTATYGASEIRAGTYTSTVTVSARDAAGNVATDSHTVRVDTEVRNFTQSPDTSAVKADAILNGAEAAAGMTVTGTVEPGSTVMVRFGSGTTREATVRADGTWSVVIPSGEIPAGENSVTLTATATDAVGNTSTLTQQVAVDTLVRNLALQGRIAGDDILNAAEAAQGLVLQGSVEPGASVVVQLSNGAEMTVRANSNGRWVANFAASSLPAGEMDMVATVTATDAAGNVDSFTRDFRLDTIAPESPDVVSFSRDASGLRGIGTELTDDIYSFARIDASGASTTVNAVRSDDTVWDEANFRFSSTVPDGSYLVINNSDEAGNTASTLLIVDNTSGVDVDLTRSGLTRFDLAAIDLTFAPDADLTITEQQLIALTGPENSLIVKGDADDTVTATGAEGTGQTTVIGGQSYVVYTLGDSGASLLVDDDINTVI</sequence>
<dbReference type="PANTHER" id="PTHR22901:SF0">
    <property type="entry name" value="SIALATE O-ACETYLESTERASE"/>
    <property type="match status" value="1"/>
</dbReference>
<dbReference type="Pfam" id="PF17936">
    <property type="entry name" value="Big_6"/>
    <property type="match status" value="2"/>
</dbReference>
<gene>
    <name evidence="5" type="ORF">E7811_08115</name>
</gene>
<feature type="domain" description="Bacterial Ig-like" evidence="3">
    <location>
        <begin position="441"/>
        <end position="511"/>
    </location>
</feature>
<comment type="caution">
    <text evidence="5">The sequence shown here is derived from an EMBL/GenBank/DDBJ whole genome shotgun (WGS) entry which is preliminary data.</text>
</comment>
<dbReference type="GO" id="GO:0001681">
    <property type="term" value="F:sialate O-acetylesterase activity"/>
    <property type="evidence" value="ECO:0007669"/>
    <property type="project" value="InterPro"/>
</dbReference>
<dbReference type="Pfam" id="PF22783">
    <property type="entry name" value="BapA_N"/>
    <property type="match status" value="1"/>
</dbReference>
<dbReference type="InterPro" id="IPR041498">
    <property type="entry name" value="Big_6"/>
</dbReference>
<dbReference type="InterPro" id="IPR044016">
    <property type="entry name" value="Big_13"/>
</dbReference>
<keyword evidence="6" id="KW-1185">Reference proteome</keyword>
<dbReference type="InterPro" id="IPR013783">
    <property type="entry name" value="Ig-like_fold"/>
</dbReference>
<evidence type="ECO:0000313" key="5">
    <source>
        <dbReference type="EMBL" id="THD85641.1"/>
    </source>
</evidence>
<feature type="domain" description="Bacterial Ig" evidence="2">
    <location>
        <begin position="341"/>
        <end position="407"/>
    </location>
</feature>
<dbReference type="PANTHER" id="PTHR22901">
    <property type="entry name" value="SIALATE O-ACETYLESTERASE"/>
    <property type="match status" value="1"/>
</dbReference>
<protein>
    <submittedName>
        <fullName evidence="5">BapA prefix-like domain-containing protein</fullName>
    </submittedName>
</protein>
<evidence type="ECO:0000256" key="1">
    <source>
        <dbReference type="SAM" id="MobiDB-lite"/>
    </source>
</evidence>
<dbReference type="Pfam" id="PF19077">
    <property type="entry name" value="Big_13"/>
    <property type="match status" value="2"/>
</dbReference>
<proteinExistence type="predicted"/>
<dbReference type="NCBIfam" id="NF033510">
    <property type="entry name" value="Ca_tandemer"/>
    <property type="match status" value="6"/>
</dbReference>
<evidence type="ECO:0000313" key="6">
    <source>
        <dbReference type="Proteomes" id="UP000309450"/>
    </source>
</evidence>
<dbReference type="InterPro" id="IPR048051">
    <property type="entry name" value="BapA-like_prefix-like"/>
</dbReference>
<feature type="domain" description="Bacterial Ig" evidence="2">
    <location>
        <begin position="634"/>
        <end position="708"/>
    </location>
</feature>
<name>A0A4S3MVN5_9RHOB</name>
<feature type="domain" description="Bacterial Ig-like" evidence="3">
    <location>
        <begin position="518"/>
        <end position="608"/>
    </location>
</feature>
<evidence type="ECO:0000259" key="3">
    <source>
        <dbReference type="Pfam" id="PF19077"/>
    </source>
</evidence>
<reference evidence="5 6" key="1">
    <citation type="submission" date="2019-04" db="EMBL/GenBank/DDBJ databases">
        <title>Draft genome sequence of Gemmobacter aestuarii sp. nov.</title>
        <authorList>
            <person name="Hameed A."/>
            <person name="Lin S.-Y."/>
            <person name="Shahina M."/>
            <person name="Lai W.-A."/>
            <person name="Young C.-C."/>
        </authorList>
    </citation>
    <scope>NUCLEOTIDE SEQUENCE [LARGE SCALE GENOMIC DNA]</scope>
    <source>
        <strain evidence="5 6">CC-PW-75</strain>
    </source>
</reference>